<evidence type="ECO:0000313" key="2">
    <source>
        <dbReference type="EMBL" id="UQS83006.1"/>
    </source>
</evidence>
<reference evidence="2 3" key="1">
    <citation type="journal article" date="2022" name="Int. J. Syst. Evol. Microbiol.">
        <title>Apilactobacillus apisilvae sp. nov., Nicolia spurrieriana gen. nov. sp. nov., Bombilactobacillus folatiphilus sp. nov. and Bombilactobacillus thymidiniphilus sp. nov., four new lactic acid bacterial isolates from stingless bees Tetragonula carbonaria and Austroplebeia australis.</title>
        <authorList>
            <person name="Oliphant S.A."/>
            <person name="Watson-Haigh N.S."/>
            <person name="Sumby K.M."/>
            <person name="Gardner J."/>
            <person name="Groom S."/>
            <person name="Jiranek V."/>
        </authorList>
    </citation>
    <scope>NUCLEOTIDE SEQUENCE [LARGE SCALE GENOMIC DNA]</scope>
    <source>
        <strain evidence="2 3">SG4_A1</strain>
    </source>
</reference>
<organism evidence="2 3">
    <name type="scientific">Bombilactobacillus thymidiniphilus</name>
    <dbReference type="NCBI Taxonomy" id="2923363"/>
    <lineage>
        <taxon>Bacteria</taxon>
        <taxon>Bacillati</taxon>
        <taxon>Bacillota</taxon>
        <taxon>Bacilli</taxon>
        <taxon>Lactobacillales</taxon>
        <taxon>Lactobacillaceae</taxon>
        <taxon>Bombilactobacillus</taxon>
    </lineage>
</organism>
<dbReference type="EMBL" id="CP093365">
    <property type="protein sequence ID" value="UQS83006.1"/>
    <property type="molecule type" value="Genomic_DNA"/>
</dbReference>
<keyword evidence="3" id="KW-1185">Reference proteome</keyword>
<dbReference type="RefSeq" id="WP_249512233.1">
    <property type="nucleotide sequence ID" value="NZ_CP093365.1"/>
</dbReference>
<name>A0ABY4PBE9_9LACO</name>
<sequence>MESKIKELQAKARQVEEQLAEQRHEFQRQNEQEQSVNNFLRQQFNRVADRAQAQGDRQLLANLSSVQQDVIQRQQQYLTQLSDQQQQKQHEFNAQLDDLQATIQTQR</sequence>
<dbReference type="Proteomes" id="UP000831947">
    <property type="component" value="Chromosome"/>
</dbReference>
<feature type="coiled-coil region" evidence="1">
    <location>
        <begin position="1"/>
        <end position="43"/>
    </location>
</feature>
<evidence type="ECO:0000313" key="3">
    <source>
        <dbReference type="Proteomes" id="UP000831947"/>
    </source>
</evidence>
<gene>
    <name evidence="2" type="ORF">MOO47_04280</name>
</gene>
<protein>
    <submittedName>
        <fullName evidence="2">Uncharacterized protein</fullName>
    </submittedName>
</protein>
<evidence type="ECO:0000256" key="1">
    <source>
        <dbReference type="SAM" id="Coils"/>
    </source>
</evidence>
<accession>A0ABY4PBE9</accession>
<proteinExistence type="predicted"/>
<keyword evidence="1" id="KW-0175">Coiled coil</keyword>